<dbReference type="Proteomes" id="UP000233551">
    <property type="component" value="Unassembled WGS sequence"/>
</dbReference>
<proteinExistence type="predicted"/>
<evidence type="ECO:0000256" key="1">
    <source>
        <dbReference type="SAM" id="MobiDB-lite"/>
    </source>
</evidence>
<organism evidence="3 4">
    <name type="scientific">Punica granatum</name>
    <name type="common">Pomegranate</name>
    <dbReference type="NCBI Taxonomy" id="22663"/>
    <lineage>
        <taxon>Eukaryota</taxon>
        <taxon>Viridiplantae</taxon>
        <taxon>Streptophyta</taxon>
        <taxon>Embryophyta</taxon>
        <taxon>Tracheophyta</taxon>
        <taxon>Spermatophyta</taxon>
        <taxon>Magnoliopsida</taxon>
        <taxon>eudicotyledons</taxon>
        <taxon>Gunneridae</taxon>
        <taxon>Pentapetalae</taxon>
        <taxon>rosids</taxon>
        <taxon>malvids</taxon>
        <taxon>Myrtales</taxon>
        <taxon>Lythraceae</taxon>
        <taxon>Punica</taxon>
    </lineage>
</organism>
<dbReference type="AlphaFoldDB" id="A0A2I0J4F7"/>
<keyword evidence="2" id="KW-1133">Transmembrane helix</keyword>
<feature type="region of interest" description="Disordered" evidence="1">
    <location>
        <begin position="1"/>
        <end position="25"/>
    </location>
</feature>
<accession>A0A2I0J4F7</accession>
<evidence type="ECO:0000256" key="2">
    <source>
        <dbReference type="SAM" id="Phobius"/>
    </source>
</evidence>
<comment type="caution">
    <text evidence="3">The sequence shown here is derived from an EMBL/GenBank/DDBJ whole genome shotgun (WGS) entry which is preliminary data.</text>
</comment>
<protein>
    <submittedName>
        <fullName evidence="3">Uncharacterized protein</fullName>
    </submittedName>
</protein>
<keyword evidence="2" id="KW-0472">Membrane</keyword>
<gene>
    <name evidence="3" type="ORF">CRG98_028533</name>
</gene>
<dbReference type="EMBL" id="PGOL01002047">
    <property type="protein sequence ID" value="PKI51104.1"/>
    <property type="molecule type" value="Genomic_DNA"/>
</dbReference>
<keyword evidence="4" id="KW-1185">Reference proteome</keyword>
<evidence type="ECO:0000313" key="4">
    <source>
        <dbReference type="Proteomes" id="UP000233551"/>
    </source>
</evidence>
<keyword evidence="2" id="KW-0812">Transmembrane</keyword>
<feature type="transmembrane region" description="Helical" evidence="2">
    <location>
        <begin position="132"/>
        <end position="153"/>
    </location>
</feature>
<name>A0A2I0J4F7_PUNGR</name>
<sequence length="189" mass="20468">MRGRSSESNKCGAEAQKEINAGPESELCGAGARKWIMRGRSPKAINTGPESKSDKCKVLWVGSALKTETHLVSVDSEHRRWFTHRGWYNPPSVVQVAVCVVSVGGCFARGQPRCYGDCVLIFRKSALSPERLLAAMSEAGLIAVAVACWFVGAVARCSLLRLGRLLAVLLRAVARCSAWGGYSFAKRIL</sequence>
<reference evidence="3 4" key="1">
    <citation type="submission" date="2017-11" db="EMBL/GenBank/DDBJ databases">
        <title>De-novo sequencing of pomegranate (Punica granatum L.) genome.</title>
        <authorList>
            <person name="Akparov Z."/>
            <person name="Amiraslanov A."/>
            <person name="Hajiyeva S."/>
            <person name="Abbasov M."/>
            <person name="Kaur K."/>
            <person name="Hamwieh A."/>
            <person name="Solovyev V."/>
            <person name="Salamov A."/>
            <person name="Braich B."/>
            <person name="Kosarev P."/>
            <person name="Mahmoud A."/>
            <person name="Hajiyev E."/>
            <person name="Babayeva S."/>
            <person name="Izzatullayeva V."/>
            <person name="Mammadov A."/>
            <person name="Mammadov A."/>
            <person name="Sharifova S."/>
            <person name="Ojaghi J."/>
            <person name="Eynullazada K."/>
            <person name="Bayramov B."/>
            <person name="Abdulazimova A."/>
            <person name="Shahmuradov I."/>
        </authorList>
    </citation>
    <scope>NUCLEOTIDE SEQUENCE [LARGE SCALE GENOMIC DNA]</scope>
    <source>
        <strain evidence="4">cv. AG2017</strain>
        <tissue evidence="3">Leaf</tissue>
    </source>
</reference>
<evidence type="ECO:0000313" key="3">
    <source>
        <dbReference type="EMBL" id="PKI51104.1"/>
    </source>
</evidence>